<gene>
    <name evidence="2" type="ORF">SAMN04488082_11855</name>
</gene>
<dbReference type="OrthoDB" id="254943at2"/>
<accession>A0A1I3Y205</accession>
<feature type="domain" description="STAS" evidence="1">
    <location>
        <begin position="1"/>
        <end position="100"/>
    </location>
</feature>
<dbReference type="STRING" id="52560.SAMN04488082_11855"/>
<dbReference type="PROSITE" id="PS50801">
    <property type="entry name" value="STAS"/>
    <property type="match status" value="1"/>
</dbReference>
<dbReference type="InterPro" id="IPR002645">
    <property type="entry name" value="STAS_dom"/>
</dbReference>
<reference evidence="3" key="1">
    <citation type="submission" date="2016-10" db="EMBL/GenBank/DDBJ databases">
        <authorList>
            <person name="Varghese N."/>
            <person name="Submissions S."/>
        </authorList>
    </citation>
    <scope>NUCLEOTIDE SEQUENCE [LARGE SCALE GENOMIC DNA]</scope>
    <source>
        <strain evidence="3">DSM 5918</strain>
    </source>
</reference>
<dbReference type="Pfam" id="PF01740">
    <property type="entry name" value="STAS"/>
    <property type="match status" value="1"/>
</dbReference>
<keyword evidence="3" id="KW-1185">Reference proteome</keyword>
<protein>
    <submittedName>
        <fullName evidence="2">Anti-anti-sigma factor</fullName>
    </submittedName>
</protein>
<evidence type="ECO:0000313" key="2">
    <source>
        <dbReference type="EMBL" id="SFK25792.1"/>
    </source>
</evidence>
<name>A0A1I3Y205_9BACT</name>
<proteinExistence type="predicted"/>
<evidence type="ECO:0000259" key="1">
    <source>
        <dbReference type="PROSITE" id="PS50801"/>
    </source>
</evidence>
<organism evidence="2 3">
    <name type="scientific">Desulfomicrobium apsheronum</name>
    <dbReference type="NCBI Taxonomy" id="52560"/>
    <lineage>
        <taxon>Bacteria</taxon>
        <taxon>Pseudomonadati</taxon>
        <taxon>Thermodesulfobacteriota</taxon>
        <taxon>Desulfovibrionia</taxon>
        <taxon>Desulfovibrionales</taxon>
        <taxon>Desulfomicrobiaceae</taxon>
        <taxon>Desulfomicrobium</taxon>
    </lineage>
</organism>
<dbReference type="AlphaFoldDB" id="A0A1I3Y205"/>
<dbReference type="SUPFAM" id="SSF52091">
    <property type="entry name" value="SpoIIaa-like"/>
    <property type="match status" value="1"/>
</dbReference>
<dbReference type="EMBL" id="FORX01000018">
    <property type="protein sequence ID" value="SFK25792.1"/>
    <property type="molecule type" value="Genomic_DNA"/>
</dbReference>
<dbReference type="Gene3D" id="3.30.750.24">
    <property type="entry name" value="STAS domain"/>
    <property type="match status" value="1"/>
</dbReference>
<dbReference type="GO" id="GO:0043856">
    <property type="term" value="F:anti-sigma factor antagonist activity"/>
    <property type="evidence" value="ECO:0007669"/>
    <property type="project" value="TreeGrafter"/>
</dbReference>
<dbReference type="PANTHER" id="PTHR33495">
    <property type="entry name" value="ANTI-SIGMA FACTOR ANTAGONIST TM_1081-RELATED-RELATED"/>
    <property type="match status" value="1"/>
</dbReference>
<dbReference type="Proteomes" id="UP000198635">
    <property type="component" value="Unassembled WGS sequence"/>
</dbReference>
<evidence type="ECO:0000313" key="3">
    <source>
        <dbReference type="Proteomes" id="UP000198635"/>
    </source>
</evidence>
<sequence length="100" mass="10707">MSAIVREGNIATITPGQDLVSSMVPEFKQELASLLADSPAEVRLDLTGAGMMDSIGIGVIIATHNSMKKKGGKLIIVNASENIIKLFKSMRLDQHLNLDS</sequence>
<dbReference type="InterPro" id="IPR036513">
    <property type="entry name" value="STAS_dom_sf"/>
</dbReference>
<dbReference type="RefSeq" id="WP_092377671.1">
    <property type="nucleotide sequence ID" value="NZ_FORX01000018.1"/>
</dbReference>
<dbReference type="CDD" id="cd07043">
    <property type="entry name" value="STAS_anti-anti-sigma_factors"/>
    <property type="match status" value="1"/>
</dbReference>